<sequence>MALLLSEYSKEIDHNDVDFEKITGSLTRKQAEAVRKRIDTLNQSTKKKLGLHVPPTKHAASSYPTDVRTIFPVKTNGQPSNADQIHTTRPVLLRKSYSEGIHVIKPPSIENGGMVSEVGHTCRHSHSAGMLLSPTDKEFVGVHLHPDCAMERRSSDEIQLRTGIQQARHPHGGSVFYVTGTTKQELFNTAEKTKESSVDDVNSSCDLKLSAYLHQTPAQTLFMRCLLTVLKKFQLMFPQDKIHGKPNGKIICDGKGFREPQFPRLPETINFETLLSGQVNKGRYLMKRVWVLWCRGGDKC</sequence>
<gene>
    <name evidence="1" type="ORF">OS493_038855</name>
</gene>
<name>A0A9W9Y9X1_9CNID</name>
<reference evidence="1" key="1">
    <citation type="submission" date="2023-01" db="EMBL/GenBank/DDBJ databases">
        <title>Genome assembly of the deep-sea coral Lophelia pertusa.</title>
        <authorList>
            <person name="Herrera S."/>
            <person name="Cordes E."/>
        </authorList>
    </citation>
    <scope>NUCLEOTIDE SEQUENCE</scope>
    <source>
        <strain evidence="1">USNM1676648</strain>
        <tissue evidence="1">Polyp</tissue>
    </source>
</reference>
<evidence type="ECO:0000313" key="2">
    <source>
        <dbReference type="Proteomes" id="UP001163046"/>
    </source>
</evidence>
<accession>A0A9W9Y9X1</accession>
<dbReference type="Proteomes" id="UP001163046">
    <property type="component" value="Unassembled WGS sequence"/>
</dbReference>
<dbReference type="AlphaFoldDB" id="A0A9W9Y9X1"/>
<organism evidence="1 2">
    <name type="scientific">Desmophyllum pertusum</name>
    <dbReference type="NCBI Taxonomy" id="174260"/>
    <lineage>
        <taxon>Eukaryota</taxon>
        <taxon>Metazoa</taxon>
        <taxon>Cnidaria</taxon>
        <taxon>Anthozoa</taxon>
        <taxon>Hexacorallia</taxon>
        <taxon>Scleractinia</taxon>
        <taxon>Caryophylliina</taxon>
        <taxon>Caryophylliidae</taxon>
        <taxon>Desmophyllum</taxon>
    </lineage>
</organism>
<comment type="caution">
    <text evidence="1">The sequence shown here is derived from an EMBL/GenBank/DDBJ whole genome shotgun (WGS) entry which is preliminary data.</text>
</comment>
<dbReference type="EMBL" id="MU827904">
    <property type="protein sequence ID" value="KAJ7315262.1"/>
    <property type="molecule type" value="Genomic_DNA"/>
</dbReference>
<evidence type="ECO:0000313" key="1">
    <source>
        <dbReference type="EMBL" id="KAJ7315262.1"/>
    </source>
</evidence>
<proteinExistence type="predicted"/>
<keyword evidence="2" id="KW-1185">Reference proteome</keyword>
<protein>
    <submittedName>
        <fullName evidence="1">Uncharacterized protein</fullName>
    </submittedName>
</protein>
<dbReference type="OrthoDB" id="27680at2759"/>